<dbReference type="RefSeq" id="WP_074979479.1">
    <property type="nucleotide sequence ID" value="NZ_BGPP01000005.1"/>
</dbReference>
<evidence type="ECO:0000259" key="3">
    <source>
        <dbReference type="Pfam" id="PF14870"/>
    </source>
</evidence>
<dbReference type="GO" id="GO:0009523">
    <property type="term" value="C:photosystem II"/>
    <property type="evidence" value="ECO:0007669"/>
    <property type="project" value="UniProtKB-KW"/>
</dbReference>
<reference evidence="4 5" key="1">
    <citation type="submission" date="2016-10" db="EMBL/GenBank/DDBJ databases">
        <authorList>
            <person name="Varghese N."/>
            <person name="Submissions S."/>
        </authorList>
    </citation>
    <scope>NUCLEOTIDE SEQUENCE [LARGE SCALE GENOMIC DNA]</scope>
    <source>
        <strain evidence="4 5">LMG 18378</strain>
    </source>
</reference>
<evidence type="ECO:0000313" key="5">
    <source>
        <dbReference type="Proteomes" id="UP000183385"/>
    </source>
</evidence>
<proteinExistence type="predicted"/>
<feature type="domain" description="Photosynthesis system II assembly factor Ycf48/Hcf136-like" evidence="3">
    <location>
        <begin position="112"/>
        <end position="273"/>
    </location>
</feature>
<gene>
    <name evidence="4" type="ORF">SAMN05216577_10849</name>
</gene>
<evidence type="ECO:0000256" key="1">
    <source>
        <dbReference type="ARBA" id="ARBA00022531"/>
    </source>
</evidence>
<dbReference type="PANTHER" id="PTHR47199:SF2">
    <property type="entry name" value="PHOTOSYSTEM II STABILITY_ASSEMBLY FACTOR HCF136, CHLOROPLASTIC"/>
    <property type="match status" value="1"/>
</dbReference>
<dbReference type="EMBL" id="FOLS01000008">
    <property type="protein sequence ID" value="SFC61986.1"/>
    <property type="molecule type" value="Genomic_DNA"/>
</dbReference>
<accession>A0AAQ1HLT4</accession>
<organism evidence="4 5">
    <name type="scientific">Pseudomonas citronellolis</name>
    <dbReference type="NCBI Taxonomy" id="53408"/>
    <lineage>
        <taxon>Bacteria</taxon>
        <taxon>Pseudomonadati</taxon>
        <taxon>Pseudomonadota</taxon>
        <taxon>Gammaproteobacteria</taxon>
        <taxon>Pseudomonadales</taxon>
        <taxon>Pseudomonadaceae</taxon>
        <taxon>Pseudomonas</taxon>
    </lineage>
</organism>
<keyword evidence="2" id="KW-0604">Photosystem II</keyword>
<dbReference type="AlphaFoldDB" id="A0AAQ1HLT4"/>
<keyword evidence="5" id="KW-1185">Reference proteome</keyword>
<dbReference type="GO" id="GO:0015979">
    <property type="term" value="P:photosynthesis"/>
    <property type="evidence" value="ECO:0007669"/>
    <property type="project" value="UniProtKB-KW"/>
</dbReference>
<sequence length="323" mass="34125">MLPWLARLSPWLLIAGIGYAAVFVKPHVTGAALSQPVVERRDMFFGAAGDSASLWVVGQAGAVLHGQAGANRWSREAFPARTNLQAVAVSPDGVVVAAGNGGELWVKAPGGDWRKVSLPVAEVGNKLLDVQFIAGRFWVVGEMGALFRSSPEGSSWERLGQEQDVAFNAIRPGAEGDLWIAAEFGRLLRSRDGGMTWSTVELGSESLRSVAFNGRTGVAVGNTGHVYVSPDGGDSWNAIEPFTHEHLHDVAVTDGLWSVVGEHGLFFQSRNPAALWQDAAPAGLGKGYFTRVLPVAGGNLLVGRQLAMVDAGRLAAVPSGEQP</sequence>
<comment type="caution">
    <text evidence="4">The sequence shown here is derived from an EMBL/GenBank/DDBJ whole genome shotgun (WGS) entry which is preliminary data.</text>
</comment>
<keyword evidence="1" id="KW-0602">Photosynthesis</keyword>
<name>A0AAQ1HLT4_9PSED</name>
<dbReference type="Proteomes" id="UP000183385">
    <property type="component" value="Unassembled WGS sequence"/>
</dbReference>
<protein>
    <submittedName>
        <fullName evidence="4">Photosynthesis system II assembly factor YCF48</fullName>
    </submittedName>
</protein>
<dbReference type="Gene3D" id="2.130.10.10">
    <property type="entry name" value="YVTN repeat-like/Quinoprotein amine dehydrogenase"/>
    <property type="match status" value="1"/>
</dbReference>
<evidence type="ECO:0000313" key="4">
    <source>
        <dbReference type="EMBL" id="SFC61986.1"/>
    </source>
</evidence>
<dbReference type="SUPFAM" id="SSF110296">
    <property type="entry name" value="Oligoxyloglucan reducing end-specific cellobiohydrolase"/>
    <property type="match status" value="1"/>
</dbReference>
<dbReference type="InterPro" id="IPR028203">
    <property type="entry name" value="PSII_CF48-like_dom"/>
</dbReference>
<evidence type="ECO:0000256" key="2">
    <source>
        <dbReference type="ARBA" id="ARBA00023276"/>
    </source>
</evidence>
<dbReference type="PANTHER" id="PTHR47199">
    <property type="entry name" value="PHOTOSYSTEM II STABILITY/ASSEMBLY FACTOR HCF136, CHLOROPLASTIC"/>
    <property type="match status" value="1"/>
</dbReference>
<dbReference type="Pfam" id="PF14870">
    <property type="entry name" value="PSII_BNR"/>
    <property type="match status" value="1"/>
</dbReference>
<dbReference type="InterPro" id="IPR015943">
    <property type="entry name" value="WD40/YVTN_repeat-like_dom_sf"/>
</dbReference>